<dbReference type="KEGG" id="ccac:CcaHIS019_0608040"/>
<dbReference type="GO" id="GO:0004622">
    <property type="term" value="F:phosphatidylcholine lysophospholipase activity"/>
    <property type="evidence" value="ECO:0007669"/>
    <property type="project" value="TreeGrafter"/>
</dbReference>
<organism evidence="2 3">
    <name type="scientific">Cutaneotrichosporon cavernicola</name>
    <dbReference type="NCBI Taxonomy" id="279322"/>
    <lineage>
        <taxon>Eukaryota</taxon>
        <taxon>Fungi</taxon>
        <taxon>Dikarya</taxon>
        <taxon>Basidiomycota</taxon>
        <taxon>Agaricomycotina</taxon>
        <taxon>Tremellomycetes</taxon>
        <taxon>Trichosporonales</taxon>
        <taxon>Trichosporonaceae</taxon>
        <taxon>Cutaneotrichosporon</taxon>
    </lineage>
</organism>
<dbReference type="InterPro" id="IPR036514">
    <property type="entry name" value="SGNH_hydro_sf"/>
</dbReference>
<accession>A0AA48L9E6</accession>
<protein>
    <recommendedName>
        <fullName evidence="1">SGNH hydrolase-type esterase domain-containing protein</fullName>
    </recommendedName>
</protein>
<gene>
    <name evidence="2" type="ORF">CcaverHIS019_0608040</name>
</gene>
<feature type="domain" description="SGNH hydrolase-type esterase" evidence="1">
    <location>
        <begin position="17"/>
        <end position="188"/>
    </location>
</feature>
<dbReference type="GeneID" id="85498215"/>
<evidence type="ECO:0000259" key="1">
    <source>
        <dbReference type="Pfam" id="PF13472"/>
    </source>
</evidence>
<dbReference type="EMBL" id="AP028217">
    <property type="protein sequence ID" value="BEI94345.1"/>
    <property type="molecule type" value="Genomic_DNA"/>
</dbReference>
<reference evidence="2" key="1">
    <citation type="journal article" date="2023" name="BMC Genomics">
        <title>Chromosome-level genome assemblies of Cutaneotrichosporon spp. (Trichosporonales, Basidiomycota) reveal imbalanced evolution between nucleotide sequences and chromosome synteny.</title>
        <authorList>
            <person name="Kobayashi Y."/>
            <person name="Kayamori A."/>
            <person name="Aoki K."/>
            <person name="Shiwa Y."/>
            <person name="Matsutani M."/>
            <person name="Fujita N."/>
            <person name="Sugita T."/>
            <person name="Iwasaki W."/>
            <person name="Tanaka N."/>
            <person name="Takashima M."/>
        </authorList>
    </citation>
    <scope>NUCLEOTIDE SEQUENCE</scope>
    <source>
        <strain evidence="2">HIS019</strain>
    </source>
</reference>
<dbReference type="RefSeq" id="XP_060459610.1">
    <property type="nucleotide sequence ID" value="XM_060603303.1"/>
</dbReference>
<dbReference type="InterPro" id="IPR013830">
    <property type="entry name" value="SGNH_hydro"/>
</dbReference>
<name>A0AA48L9E6_9TREE</name>
<dbReference type="PANTHER" id="PTHR30383:SF19">
    <property type="entry name" value="FIBRONECTIN TYPE-III DOMAIN-CONTAINING PROTEIN"/>
    <property type="match status" value="1"/>
</dbReference>
<keyword evidence="3" id="KW-1185">Reference proteome</keyword>
<evidence type="ECO:0000313" key="2">
    <source>
        <dbReference type="EMBL" id="BEI94345.1"/>
    </source>
</evidence>
<dbReference type="Gene3D" id="3.40.50.1110">
    <property type="entry name" value="SGNH hydrolase"/>
    <property type="match status" value="1"/>
</dbReference>
<dbReference type="PANTHER" id="PTHR30383">
    <property type="entry name" value="THIOESTERASE 1/PROTEASE 1/LYSOPHOSPHOLIPASE L1"/>
    <property type="match status" value="1"/>
</dbReference>
<sequence>MLRTLSAASMTPLRILCFGDSLTSGWNRGRDAPYATTLEARVRAAFPDRPVLVEADGIPGNEVVQGFPRRMMKAATQPWDWILVLGGTNDLAYDASPEKVLAGLNETWSLAQSASPTTQVLALTIPEVGEVWDDTDRKAVNAAIMSHSAPRYHTFDFASALPFHSLSAGQQALWWDDLVHLTPAGYARMGELVGDALVEILQREA</sequence>
<dbReference type="Proteomes" id="UP001233271">
    <property type="component" value="Chromosome 6"/>
</dbReference>
<dbReference type="Pfam" id="PF13472">
    <property type="entry name" value="Lipase_GDSL_2"/>
    <property type="match status" value="1"/>
</dbReference>
<dbReference type="InterPro" id="IPR051532">
    <property type="entry name" value="Ester_Hydrolysis_Enzymes"/>
</dbReference>
<dbReference type="SUPFAM" id="SSF52266">
    <property type="entry name" value="SGNH hydrolase"/>
    <property type="match status" value="1"/>
</dbReference>
<dbReference type="AlphaFoldDB" id="A0AA48L9E6"/>
<dbReference type="CDD" id="cd00229">
    <property type="entry name" value="SGNH_hydrolase"/>
    <property type="match status" value="1"/>
</dbReference>
<evidence type="ECO:0000313" key="3">
    <source>
        <dbReference type="Proteomes" id="UP001233271"/>
    </source>
</evidence>
<proteinExistence type="predicted"/>